<dbReference type="Gene3D" id="2.60.120.260">
    <property type="entry name" value="Galactose-binding domain-like"/>
    <property type="match status" value="1"/>
</dbReference>
<keyword evidence="1" id="KW-0732">Signal</keyword>
<accession>A0ABV8V5L3</accession>
<reference evidence="4" key="1">
    <citation type="journal article" date="2019" name="Int. J. Syst. Evol. Microbiol.">
        <title>The Global Catalogue of Microorganisms (GCM) 10K type strain sequencing project: providing services to taxonomists for standard genome sequencing and annotation.</title>
        <authorList>
            <consortium name="The Broad Institute Genomics Platform"/>
            <consortium name="The Broad Institute Genome Sequencing Center for Infectious Disease"/>
            <person name="Wu L."/>
            <person name="Ma J."/>
        </authorList>
    </citation>
    <scope>NUCLEOTIDE SEQUENCE [LARGE SCALE GENOMIC DNA]</scope>
    <source>
        <strain evidence="4">CECT 8570</strain>
    </source>
</reference>
<feature type="chain" id="PRO_5045888430" evidence="1">
    <location>
        <begin position="24"/>
        <end position="200"/>
    </location>
</feature>
<comment type="caution">
    <text evidence="3">The sequence shown here is derived from an EMBL/GenBank/DDBJ whole genome shotgun (WGS) entry which is preliminary data.</text>
</comment>
<feature type="domain" description="Ice-binding protein C-terminal" evidence="2">
    <location>
        <begin position="173"/>
        <end position="195"/>
    </location>
</feature>
<evidence type="ECO:0000313" key="3">
    <source>
        <dbReference type="EMBL" id="MFC4362187.1"/>
    </source>
</evidence>
<dbReference type="EMBL" id="JBHSCX010000005">
    <property type="protein sequence ID" value="MFC4362187.1"/>
    <property type="molecule type" value="Genomic_DNA"/>
</dbReference>
<evidence type="ECO:0000256" key="1">
    <source>
        <dbReference type="SAM" id="SignalP"/>
    </source>
</evidence>
<dbReference type="RefSeq" id="WP_290265594.1">
    <property type="nucleotide sequence ID" value="NZ_JAUFQG010000006.1"/>
</dbReference>
<dbReference type="Proteomes" id="UP001595840">
    <property type="component" value="Unassembled WGS sequence"/>
</dbReference>
<name>A0ABV8V5L3_9GAMM</name>
<dbReference type="Pfam" id="PF07589">
    <property type="entry name" value="PEP-CTERM"/>
    <property type="match status" value="1"/>
</dbReference>
<sequence length="200" mass="21219">MYKLAKYSVALVLGLVLAASANANLIVNGSFEDNDVAEGTWQYFAADDVNGWDGSNIEIWDGLNGVASAVGEQHAELNAHPYAGEFSIFQNFATVVGQSYDVSFFYSARQSNAESFAYSVGSLMGELTDHVVGTWSQFQGSFIASSEMSQIRFTSITNGTVGNFLDGVVVAASVPEPGSLVLLALGLFGLGFARKSIARS</sequence>
<evidence type="ECO:0000259" key="2">
    <source>
        <dbReference type="Pfam" id="PF07589"/>
    </source>
</evidence>
<evidence type="ECO:0000313" key="4">
    <source>
        <dbReference type="Proteomes" id="UP001595840"/>
    </source>
</evidence>
<feature type="signal peptide" evidence="1">
    <location>
        <begin position="1"/>
        <end position="23"/>
    </location>
</feature>
<keyword evidence="4" id="KW-1185">Reference proteome</keyword>
<proteinExistence type="predicted"/>
<organism evidence="3 4">
    <name type="scientific">Simiduia curdlanivorans</name>
    <dbReference type="NCBI Taxonomy" id="1492769"/>
    <lineage>
        <taxon>Bacteria</taxon>
        <taxon>Pseudomonadati</taxon>
        <taxon>Pseudomonadota</taxon>
        <taxon>Gammaproteobacteria</taxon>
        <taxon>Cellvibrionales</taxon>
        <taxon>Cellvibrionaceae</taxon>
        <taxon>Simiduia</taxon>
    </lineage>
</organism>
<dbReference type="InterPro" id="IPR013424">
    <property type="entry name" value="Ice-binding_C"/>
</dbReference>
<gene>
    <name evidence="3" type="ORF">ACFOX3_07735</name>
</gene>
<protein>
    <submittedName>
        <fullName evidence="3">PEP-CTERM sorting domain-containing protein</fullName>
    </submittedName>
</protein>
<dbReference type="NCBIfam" id="TIGR02595">
    <property type="entry name" value="PEP_CTERM"/>
    <property type="match status" value="1"/>
</dbReference>